<feature type="region of interest" description="Disordered" evidence="1">
    <location>
        <begin position="35"/>
        <end position="96"/>
    </location>
</feature>
<keyword evidence="2" id="KW-1133">Transmembrane helix</keyword>
<proteinExistence type="predicted"/>
<accession>A0A6U3XIF0</accession>
<keyword evidence="3" id="KW-0732">Signal</keyword>
<keyword evidence="2" id="KW-0812">Transmembrane</keyword>
<evidence type="ECO:0000256" key="1">
    <source>
        <dbReference type="SAM" id="MobiDB-lite"/>
    </source>
</evidence>
<dbReference type="EMBL" id="HBGN01031977">
    <property type="protein sequence ID" value="CAD9348893.1"/>
    <property type="molecule type" value="Transcribed_RNA"/>
</dbReference>
<protein>
    <submittedName>
        <fullName evidence="4">Uncharacterized protein</fullName>
    </submittedName>
</protein>
<keyword evidence="2" id="KW-0472">Membrane</keyword>
<evidence type="ECO:0000256" key="3">
    <source>
        <dbReference type="SAM" id="SignalP"/>
    </source>
</evidence>
<reference evidence="4" key="1">
    <citation type="submission" date="2021-01" db="EMBL/GenBank/DDBJ databases">
        <authorList>
            <person name="Corre E."/>
            <person name="Pelletier E."/>
            <person name="Niang G."/>
            <person name="Scheremetjew M."/>
            <person name="Finn R."/>
            <person name="Kale V."/>
            <person name="Holt S."/>
            <person name="Cochrane G."/>
            <person name="Meng A."/>
            <person name="Brown T."/>
            <person name="Cohen L."/>
        </authorList>
    </citation>
    <scope>NUCLEOTIDE SEQUENCE</scope>
    <source>
        <strain evidence="4">Pop2</strain>
    </source>
</reference>
<organism evidence="4">
    <name type="scientific">Ditylum brightwellii</name>
    <dbReference type="NCBI Taxonomy" id="49249"/>
    <lineage>
        <taxon>Eukaryota</taxon>
        <taxon>Sar</taxon>
        <taxon>Stramenopiles</taxon>
        <taxon>Ochrophyta</taxon>
        <taxon>Bacillariophyta</taxon>
        <taxon>Mediophyceae</taxon>
        <taxon>Lithodesmiophycidae</taxon>
        <taxon>Lithodesmiales</taxon>
        <taxon>Lithodesmiaceae</taxon>
        <taxon>Ditylum</taxon>
    </lineage>
</organism>
<sequence>MMQRTASFLLCLLQVAALPLASRAFAIVTPCSTPRSSIATSMRTRPPFTAGLQMTDSNDTEGGDDGTASFYEASSALEKEEEDRRMQETGLGLSDEQAAEFESKKGSFDEMRAKIRARTSDLGIEESVATKEAVEAATRRAKAGADAEASTTVDLSKIGDSVLYDPSEELTEEQQAAIDKVGQLSFFEQAKEEFANTKWPSIGATFKQSLVMLLIFVVTAGIILNADEFIRTKYTELGLIPRPDEIYDFSDLELPEKWEEMMTDQDFAS</sequence>
<gene>
    <name evidence="4" type="ORF">DBRI1063_LOCUS20658</name>
</gene>
<feature type="transmembrane region" description="Helical" evidence="2">
    <location>
        <begin position="209"/>
        <end position="226"/>
    </location>
</feature>
<evidence type="ECO:0000313" key="4">
    <source>
        <dbReference type="EMBL" id="CAD9348893.1"/>
    </source>
</evidence>
<dbReference type="AlphaFoldDB" id="A0A6U3XIF0"/>
<feature type="signal peptide" evidence="3">
    <location>
        <begin position="1"/>
        <end position="24"/>
    </location>
</feature>
<feature type="chain" id="PRO_5030160260" evidence="3">
    <location>
        <begin position="25"/>
        <end position="269"/>
    </location>
</feature>
<evidence type="ECO:0000256" key="2">
    <source>
        <dbReference type="SAM" id="Phobius"/>
    </source>
</evidence>
<name>A0A6U3XIF0_9STRA</name>